<dbReference type="Pfam" id="PF00891">
    <property type="entry name" value="Methyltransf_2"/>
    <property type="match status" value="1"/>
</dbReference>
<dbReference type="Pfam" id="PF08100">
    <property type="entry name" value="Dimerisation"/>
    <property type="match status" value="1"/>
</dbReference>
<feature type="domain" description="O-methyltransferase C-terminal" evidence="4">
    <location>
        <begin position="113"/>
        <end position="313"/>
    </location>
</feature>
<dbReference type="AlphaFoldDB" id="A0A7X0F0L7"/>
<organism evidence="6 7">
    <name type="scientific">Nonomuraea muscovyensis</name>
    <dbReference type="NCBI Taxonomy" id="1124761"/>
    <lineage>
        <taxon>Bacteria</taxon>
        <taxon>Bacillati</taxon>
        <taxon>Actinomycetota</taxon>
        <taxon>Actinomycetes</taxon>
        <taxon>Streptosporangiales</taxon>
        <taxon>Streptosporangiaceae</taxon>
        <taxon>Nonomuraea</taxon>
    </lineage>
</organism>
<evidence type="ECO:0000259" key="5">
    <source>
        <dbReference type="Pfam" id="PF08100"/>
    </source>
</evidence>
<dbReference type="InterPro" id="IPR036390">
    <property type="entry name" value="WH_DNA-bd_sf"/>
</dbReference>
<dbReference type="SUPFAM" id="SSF53335">
    <property type="entry name" value="S-adenosyl-L-methionine-dependent methyltransferases"/>
    <property type="match status" value="1"/>
</dbReference>
<dbReference type="GO" id="GO:0046983">
    <property type="term" value="F:protein dimerization activity"/>
    <property type="evidence" value="ECO:0007669"/>
    <property type="project" value="InterPro"/>
</dbReference>
<feature type="domain" description="O-methyltransferase dimerisation" evidence="5">
    <location>
        <begin position="16"/>
        <end position="88"/>
    </location>
</feature>
<dbReference type="Gene3D" id="1.10.287.1350">
    <property type="match status" value="1"/>
</dbReference>
<dbReference type="EMBL" id="JACHJB010000002">
    <property type="protein sequence ID" value="MBB6347796.1"/>
    <property type="molecule type" value="Genomic_DNA"/>
</dbReference>
<name>A0A7X0F0L7_9ACTN</name>
<dbReference type="SUPFAM" id="SSF46785">
    <property type="entry name" value="Winged helix' DNA-binding domain"/>
    <property type="match status" value="1"/>
</dbReference>
<gene>
    <name evidence="6" type="ORF">FHU36_004341</name>
</gene>
<dbReference type="PROSITE" id="PS51683">
    <property type="entry name" value="SAM_OMT_II"/>
    <property type="match status" value="1"/>
</dbReference>
<dbReference type="InterPro" id="IPR012967">
    <property type="entry name" value="COMT_dimerisation"/>
</dbReference>
<dbReference type="CDD" id="cd02440">
    <property type="entry name" value="AdoMet_MTases"/>
    <property type="match status" value="1"/>
</dbReference>
<dbReference type="Gene3D" id="3.40.50.150">
    <property type="entry name" value="Vaccinia Virus protein VP39"/>
    <property type="match status" value="1"/>
</dbReference>
<protein>
    <submittedName>
        <fullName evidence="6">SAM-dependent methyltransferase</fullName>
    </submittedName>
</protein>
<sequence>MSGRRRMNMPAMLRLMELADYVIPFALRAMAEHRVADHLAAGPRTSAELAAATGLHRDTLERLLRALTCKDVFAEPEPGVFALSPLAEPLRSDHPHSLRESALLEPAEVQAWADVIHSLRTGSAAFDHVHGRSYHDCGGPAPHADRVQAPHALLAHTLLPAYAWEQISHLVDVGCGVGAFTAALLSANPAMTATLLDRPDVIDAAAETVRRAGVADRAAMVAGDFFDEVPKGADAYLLKAVLKEWDDDVAARILASVRAAMRPDSRLLVLEALPDPDDDRRLGRMLDVEQLVLRGSPARDYDALCTLLRTAGLRPVHLVRTPTLTVIEARGKDWA</sequence>
<proteinExistence type="predicted"/>
<dbReference type="Gene3D" id="1.10.10.10">
    <property type="entry name" value="Winged helix-like DNA-binding domain superfamily/Winged helix DNA-binding domain"/>
    <property type="match status" value="1"/>
</dbReference>
<dbReference type="PANTHER" id="PTHR43712:SF2">
    <property type="entry name" value="O-METHYLTRANSFERASE CICE"/>
    <property type="match status" value="1"/>
</dbReference>
<dbReference type="PANTHER" id="PTHR43712">
    <property type="entry name" value="PUTATIVE (AFU_ORTHOLOGUE AFUA_4G14580)-RELATED"/>
    <property type="match status" value="1"/>
</dbReference>
<dbReference type="GO" id="GO:0032259">
    <property type="term" value="P:methylation"/>
    <property type="evidence" value="ECO:0007669"/>
    <property type="project" value="UniProtKB-KW"/>
</dbReference>
<dbReference type="PIRSF" id="PIRSF005739">
    <property type="entry name" value="O-mtase"/>
    <property type="match status" value="1"/>
</dbReference>
<evidence type="ECO:0000313" key="7">
    <source>
        <dbReference type="Proteomes" id="UP000583800"/>
    </source>
</evidence>
<evidence type="ECO:0000256" key="2">
    <source>
        <dbReference type="ARBA" id="ARBA00022679"/>
    </source>
</evidence>
<evidence type="ECO:0000256" key="1">
    <source>
        <dbReference type="ARBA" id="ARBA00022603"/>
    </source>
</evidence>
<dbReference type="InterPro" id="IPR029063">
    <property type="entry name" value="SAM-dependent_MTases_sf"/>
</dbReference>
<accession>A0A7X0F0L7</accession>
<dbReference type="InterPro" id="IPR016461">
    <property type="entry name" value="COMT-like"/>
</dbReference>
<dbReference type="InterPro" id="IPR036388">
    <property type="entry name" value="WH-like_DNA-bd_sf"/>
</dbReference>
<comment type="caution">
    <text evidence="6">The sequence shown here is derived from an EMBL/GenBank/DDBJ whole genome shotgun (WGS) entry which is preliminary data.</text>
</comment>
<dbReference type="RefSeq" id="WP_185085679.1">
    <property type="nucleotide sequence ID" value="NZ_JACHJB010000002.1"/>
</dbReference>
<keyword evidence="3" id="KW-0949">S-adenosyl-L-methionine</keyword>
<evidence type="ECO:0000313" key="6">
    <source>
        <dbReference type="EMBL" id="MBB6347796.1"/>
    </source>
</evidence>
<evidence type="ECO:0000259" key="4">
    <source>
        <dbReference type="Pfam" id="PF00891"/>
    </source>
</evidence>
<keyword evidence="2 6" id="KW-0808">Transferase</keyword>
<dbReference type="GO" id="GO:0008171">
    <property type="term" value="F:O-methyltransferase activity"/>
    <property type="evidence" value="ECO:0007669"/>
    <property type="project" value="InterPro"/>
</dbReference>
<reference evidence="6 7" key="1">
    <citation type="submission" date="2020-08" db="EMBL/GenBank/DDBJ databases">
        <title>Sequencing the genomes of 1000 actinobacteria strains.</title>
        <authorList>
            <person name="Klenk H.-P."/>
        </authorList>
    </citation>
    <scope>NUCLEOTIDE SEQUENCE [LARGE SCALE GENOMIC DNA]</scope>
    <source>
        <strain evidence="6 7">DSM 45913</strain>
    </source>
</reference>
<keyword evidence="1 6" id="KW-0489">Methyltransferase</keyword>
<dbReference type="InterPro" id="IPR001077">
    <property type="entry name" value="COMT_C"/>
</dbReference>
<evidence type="ECO:0000256" key="3">
    <source>
        <dbReference type="ARBA" id="ARBA00022691"/>
    </source>
</evidence>
<keyword evidence="7" id="KW-1185">Reference proteome</keyword>
<dbReference type="Proteomes" id="UP000583800">
    <property type="component" value="Unassembled WGS sequence"/>
</dbReference>